<keyword evidence="1" id="KW-0812">Transmembrane</keyword>
<gene>
    <name evidence="2" type="ORF">AOL_s00007g48</name>
</gene>
<dbReference type="EMBL" id="ADOT01000015">
    <property type="protein sequence ID" value="EGX53099.1"/>
    <property type="molecule type" value="Genomic_DNA"/>
</dbReference>
<comment type="caution">
    <text evidence="2">The sequence shown here is derived from an EMBL/GenBank/DDBJ whole genome shotgun (WGS) entry which is preliminary data.</text>
</comment>
<reference evidence="2 3" key="1">
    <citation type="journal article" date="2011" name="PLoS Pathog.">
        <title>Genomic and proteomic analyses of the fungus Arthrobotrys oligospora provide insights into nematode-trap formation.</title>
        <authorList>
            <person name="Yang J."/>
            <person name="Wang L."/>
            <person name="Ji X."/>
            <person name="Feng Y."/>
            <person name="Li X."/>
            <person name="Zou C."/>
            <person name="Xu J."/>
            <person name="Ren Y."/>
            <person name="Mi Q."/>
            <person name="Wu J."/>
            <person name="Liu S."/>
            <person name="Liu Y."/>
            <person name="Huang X."/>
            <person name="Wang H."/>
            <person name="Niu X."/>
            <person name="Li J."/>
            <person name="Liang L."/>
            <person name="Luo Y."/>
            <person name="Ji K."/>
            <person name="Zhou W."/>
            <person name="Yu Z."/>
            <person name="Li G."/>
            <person name="Liu Y."/>
            <person name="Li L."/>
            <person name="Qiao M."/>
            <person name="Feng L."/>
            <person name="Zhang K.-Q."/>
        </authorList>
    </citation>
    <scope>NUCLEOTIDE SEQUENCE [LARGE SCALE GENOMIC DNA]</scope>
    <source>
        <strain evidence="3">ATCC 24927 / CBS 115.81 / DSM 1491</strain>
    </source>
</reference>
<dbReference type="Proteomes" id="UP000008784">
    <property type="component" value="Unassembled WGS sequence"/>
</dbReference>
<evidence type="ECO:0000256" key="1">
    <source>
        <dbReference type="SAM" id="Phobius"/>
    </source>
</evidence>
<evidence type="ECO:0000313" key="2">
    <source>
        <dbReference type="EMBL" id="EGX53099.1"/>
    </source>
</evidence>
<proteinExistence type="predicted"/>
<evidence type="ECO:0000313" key="3">
    <source>
        <dbReference type="Proteomes" id="UP000008784"/>
    </source>
</evidence>
<sequence>MNIILSILSILPPIATLFYYAIAAILSFFALLFVLLFIFINTPGEFVHPYYESSSSFGNDHAMIRGYPGRRRMVMPPMRARGGLGYIKRTRGRPFFVH</sequence>
<feature type="transmembrane region" description="Helical" evidence="1">
    <location>
        <begin position="17"/>
        <end position="40"/>
    </location>
</feature>
<dbReference type="RefSeq" id="XP_011118251.1">
    <property type="nucleotide sequence ID" value="XM_011119949.1"/>
</dbReference>
<organism evidence="2 3">
    <name type="scientific">Arthrobotrys oligospora (strain ATCC 24927 / CBS 115.81 / DSM 1491)</name>
    <name type="common">Nematode-trapping fungus</name>
    <name type="synonym">Didymozoophaga oligospora</name>
    <dbReference type="NCBI Taxonomy" id="756982"/>
    <lineage>
        <taxon>Eukaryota</taxon>
        <taxon>Fungi</taxon>
        <taxon>Dikarya</taxon>
        <taxon>Ascomycota</taxon>
        <taxon>Pezizomycotina</taxon>
        <taxon>Orbiliomycetes</taxon>
        <taxon>Orbiliales</taxon>
        <taxon>Orbiliaceae</taxon>
        <taxon>Orbilia</taxon>
        <taxon>Orbilia oligospora</taxon>
    </lineage>
</organism>
<dbReference type="AlphaFoldDB" id="G1X189"/>
<name>G1X189_ARTOA</name>
<dbReference type="InParanoid" id="G1X189"/>
<keyword evidence="1" id="KW-1133">Transmembrane helix</keyword>
<keyword evidence="3" id="KW-1185">Reference proteome</keyword>
<protein>
    <submittedName>
        <fullName evidence="2">Uncharacterized protein</fullName>
    </submittedName>
</protein>
<accession>G1X189</accession>
<dbReference type="HOGENOM" id="CLU_2333225_0_0_1"/>
<dbReference type="GeneID" id="22889611"/>
<keyword evidence="1" id="KW-0472">Membrane</keyword>